<evidence type="ECO:0000256" key="10">
    <source>
        <dbReference type="ARBA" id="ARBA00023136"/>
    </source>
</evidence>
<dbReference type="Proteomes" id="UP000472275">
    <property type="component" value="Chromosome 13"/>
</dbReference>
<dbReference type="AlphaFoldDB" id="A0A663EU85"/>
<dbReference type="GO" id="GO:0051279">
    <property type="term" value="P:regulation of release of sequestered calcium ion into cytosol"/>
    <property type="evidence" value="ECO:0007669"/>
    <property type="project" value="Ensembl"/>
</dbReference>
<keyword evidence="10 12" id="KW-0472">Membrane</keyword>
<keyword evidence="6" id="KW-0631">Potassium channel</keyword>
<dbReference type="Ensembl" id="ENSACCT00020016372.1">
    <property type="protein sequence ID" value="ENSACCP00020015698.1"/>
    <property type="gene ID" value="ENSACCG00020010758.1"/>
</dbReference>
<dbReference type="GO" id="GO:0098900">
    <property type="term" value="P:regulation of action potential"/>
    <property type="evidence" value="ECO:0007669"/>
    <property type="project" value="Ensembl"/>
</dbReference>
<dbReference type="InParanoid" id="A0A663EU85"/>
<evidence type="ECO:0000256" key="11">
    <source>
        <dbReference type="ARBA" id="ARBA00023303"/>
    </source>
</evidence>
<dbReference type="GO" id="GO:0005886">
    <property type="term" value="C:plasma membrane"/>
    <property type="evidence" value="ECO:0007669"/>
    <property type="project" value="TreeGrafter"/>
</dbReference>
<evidence type="ECO:0000256" key="2">
    <source>
        <dbReference type="ARBA" id="ARBA00006666"/>
    </source>
</evidence>
<sequence>TPLLTIHNRQISWTLLLVLGYLFYLLLGAMVFQLLEKQAETHFRDQFQLEKLKFLQNYTCLDRQALEQFVQVLMEAWEKVINPEGNSTNPSNWDFSNSFFAGTVVTTIGEVLSFLINWGFLQVSCKAPRNVQLVDRIPLQDNLDYCGLWFSIVLQLHLLFLCIQHITPVFSYVEGWSYGEGFYFTFITLSTIGFGDYVVGTNPNKHYNPEYRSLTVIWIVFGLAWLALVFNVGADLMEKFLQLKWHKPDLSLAEGPTTKLEDEPEQPRIHIPS</sequence>
<evidence type="ECO:0000256" key="3">
    <source>
        <dbReference type="ARBA" id="ARBA00022448"/>
    </source>
</evidence>
<keyword evidence="7" id="KW-0630">Potassium</keyword>
<dbReference type="GO" id="GO:0005783">
    <property type="term" value="C:endoplasmic reticulum"/>
    <property type="evidence" value="ECO:0007669"/>
    <property type="project" value="GOC"/>
</dbReference>
<evidence type="ECO:0000256" key="8">
    <source>
        <dbReference type="ARBA" id="ARBA00022989"/>
    </source>
</evidence>
<proteinExistence type="inferred from homology"/>
<keyword evidence="3" id="KW-0813">Transport</keyword>
<evidence type="ECO:0000256" key="7">
    <source>
        <dbReference type="ARBA" id="ARBA00022958"/>
    </source>
</evidence>
<dbReference type="GO" id="GO:0042802">
    <property type="term" value="F:identical protein binding"/>
    <property type="evidence" value="ECO:0007669"/>
    <property type="project" value="Ensembl"/>
</dbReference>
<dbReference type="PANTHER" id="PTHR11003">
    <property type="entry name" value="POTASSIUM CHANNEL, SUBFAMILY K"/>
    <property type="match status" value="1"/>
</dbReference>
<name>A0A663EU85_AQUCH</name>
<evidence type="ECO:0000256" key="4">
    <source>
        <dbReference type="ARBA" id="ARBA00022538"/>
    </source>
</evidence>
<organism evidence="14 15">
    <name type="scientific">Aquila chrysaetos chrysaetos</name>
    <dbReference type="NCBI Taxonomy" id="223781"/>
    <lineage>
        <taxon>Eukaryota</taxon>
        <taxon>Metazoa</taxon>
        <taxon>Chordata</taxon>
        <taxon>Craniata</taxon>
        <taxon>Vertebrata</taxon>
        <taxon>Euteleostomi</taxon>
        <taxon>Archelosauria</taxon>
        <taxon>Archosauria</taxon>
        <taxon>Dinosauria</taxon>
        <taxon>Saurischia</taxon>
        <taxon>Theropoda</taxon>
        <taxon>Coelurosauria</taxon>
        <taxon>Aves</taxon>
        <taxon>Neognathae</taxon>
        <taxon>Neoaves</taxon>
        <taxon>Telluraves</taxon>
        <taxon>Accipitrimorphae</taxon>
        <taxon>Accipitriformes</taxon>
        <taxon>Accipitridae</taxon>
        <taxon>Accipitrinae</taxon>
        <taxon>Aquila</taxon>
    </lineage>
</organism>
<keyword evidence="5 12" id="KW-0812">Transmembrane</keyword>
<dbReference type="InterPro" id="IPR003280">
    <property type="entry name" value="2pore_dom_K_chnl"/>
</dbReference>
<reference evidence="14" key="2">
    <citation type="submission" date="2025-09" db="UniProtKB">
        <authorList>
            <consortium name="Ensembl"/>
        </authorList>
    </citation>
    <scope>IDENTIFICATION</scope>
</reference>
<dbReference type="PRINTS" id="PR01095">
    <property type="entry name" value="TASKCHANNEL"/>
</dbReference>
<feature type="transmembrane region" description="Helical" evidence="12">
    <location>
        <begin position="12"/>
        <end position="35"/>
    </location>
</feature>
<dbReference type="GO" id="GO:0015271">
    <property type="term" value="F:outward rectifier potassium channel activity"/>
    <property type="evidence" value="ECO:0007669"/>
    <property type="project" value="Ensembl"/>
</dbReference>
<comment type="subcellular location">
    <subcellularLocation>
        <location evidence="1">Membrane</location>
        <topology evidence="1">Multi-pass membrane protein</topology>
    </subcellularLocation>
</comment>
<dbReference type="SUPFAM" id="SSF81324">
    <property type="entry name" value="Voltage-gated potassium channels"/>
    <property type="match status" value="2"/>
</dbReference>
<dbReference type="Pfam" id="PF07885">
    <property type="entry name" value="Ion_trans_2"/>
    <property type="match status" value="1"/>
</dbReference>
<feature type="transmembrane region" description="Helical" evidence="12">
    <location>
        <begin position="211"/>
        <end position="234"/>
    </location>
</feature>
<keyword evidence="15" id="KW-1185">Reference proteome</keyword>
<evidence type="ECO:0000313" key="15">
    <source>
        <dbReference type="Proteomes" id="UP000472275"/>
    </source>
</evidence>
<dbReference type="InterPro" id="IPR003092">
    <property type="entry name" value="2pore_dom_K_chnl_TASK"/>
</dbReference>
<evidence type="ECO:0000256" key="9">
    <source>
        <dbReference type="ARBA" id="ARBA00023065"/>
    </source>
</evidence>
<reference evidence="14" key="1">
    <citation type="submission" date="2025-08" db="UniProtKB">
        <authorList>
            <consortium name="Ensembl"/>
        </authorList>
    </citation>
    <scope>IDENTIFICATION</scope>
</reference>
<accession>A0A663EU85</accession>
<feature type="transmembrane region" description="Helical" evidence="12">
    <location>
        <begin position="99"/>
        <end position="121"/>
    </location>
</feature>
<evidence type="ECO:0000256" key="5">
    <source>
        <dbReference type="ARBA" id="ARBA00022692"/>
    </source>
</evidence>
<protein>
    <submittedName>
        <fullName evidence="14">Potassium two pore domain channel subfamily K member 16</fullName>
    </submittedName>
</protein>
<keyword evidence="11" id="KW-0407">Ion channel</keyword>
<keyword evidence="8 12" id="KW-1133">Transmembrane helix</keyword>
<keyword evidence="9" id="KW-0406">Ion transport</keyword>
<comment type="similarity">
    <text evidence="2">Belongs to the two pore domain potassium channel (TC 1.A.1.8) family.</text>
</comment>
<dbReference type="GO" id="GO:0046982">
    <property type="term" value="F:protein heterodimerization activity"/>
    <property type="evidence" value="ECO:0007669"/>
    <property type="project" value="Ensembl"/>
</dbReference>
<dbReference type="PANTHER" id="PTHR11003:SF104">
    <property type="entry name" value="POTASSIUM CHANNEL SUBFAMILY K MEMBER 16"/>
    <property type="match status" value="1"/>
</dbReference>
<feature type="domain" description="Potassium channel" evidence="13">
    <location>
        <begin position="161"/>
        <end position="238"/>
    </location>
</feature>
<feature type="transmembrane region" description="Helical" evidence="12">
    <location>
        <begin position="142"/>
        <end position="161"/>
    </location>
</feature>
<dbReference type="GO" id="GO:0032469">
    <property type="term" value="P:endoplasmic reticulum calcium ion homeostasis"/>
    <property type="evidence" value="ECO:0007669"/>
    <property type="project" value="Ensembl"/>
</dbReference>
<dbReference type="InterPro" id="IPR013099">
    <property type="entry name" value="K_chnl_dom"/>
</dbReference>
<evidence type="ECO:0000259" key="13">
    <source>
        <dbReference type="Pfam" id="PF07885"/>
    </source>
</evidence>
<evidence type="ECO:0000313" key="14">
    <source>
        <dbReference type="Ensembl" id="ENSACCP00020015698.1"/>
    </source>
</evidence>
<dbReference type="GeneTree" id="ENSGT00940000159813"/>
<evidence type="ECO:0000256" key="12">
    <source>
        <dbReference type="SAM" id="Phobius"/>
    </source>
</evidence>
<dbReference type="Gene3D" id="1.10.287.70">
    <property type="match status" value="2"/>
</dbReference>
<keyword evidence="4" id="KW-0633">Potassium transport</keyword>
<feature type="transmembrane region" description="Helical" evidence="12">
    <location>
        <begin position="181"/>
        <end position="199"/>
    </location>
</feature>
<evidence type="ECO:0000256" key="1">
    <source>
        <dbReference type="ARBA" id="ARBA00004141"/>
    </source>
</evidence>
<dbReference type="GO" id="GO:0022841">
    <property type="term" value="F:potassium ion leak channel activity"/>
    <property type="evidence" value="ECO:0007669"/>
    <property type="project" value="TreeGrafter"/>
</dbReference>
<evidence type="ECO:0000256" key="6">
    <source>
        <dbReference type="ARBA" id="ARBA00022826"/>
    </source>
</evidence>
<dbReference type="GO" id="GO:0030322">
    <property type="term" value="P:stabilization of membrane potential"/>
    <property type="evidence" value="ECO:0007669"/>
    <property type="project" value="TreeGrafter"/>
</dbReference>